<evidence type="ECO:0000256" key="2">
    <source>
        <dbReference type="ARBA" id="ARBA00022723"/>
    </source>
</evidence>
<keyword evidence="5" id="KW-0472">Membrane</keyword>
<reference evidence="9" key="1">
    <citation type="journal article" date="2023" name="G3 (Bethesda)">
        <title>Whole genome assemblies of Zophobas morio and Tenebrio molitor.</title>
        <authorList>
            <person name="Kaur S."/>
            <person name="Stinson S.A."/>
            <person name="diCenzo G.C."/>
        </authorList>
    </citation>
    <scope>NUCLEOTIDE SEQUENCE</scope>
    <source>
        <strain evidence="9">QUZm001</strain>
    </source>
</reference>
<gene>
    <name evidence="9" type="ORF">Zmor_025947</name>
</gene>
<accession>A0AA38M4Q3</accession>
<keyword evidence="5" id="KW-0812">Transmembrane</keyword>
<dbReference type="GO" id="GO:0005886">
    <property type="term" value="C:plasma membrane"/>
    <property type="evidence" value="ECO:0007669"/>
    <property type="project" value="TreeGrafter"/>
</dbReference>
<keyword evidence="4" id="KW-0186">Copper</keyword>
<dbReference type="GO" id="GO:0016491">
    <property type="term" value="F:oxidoreductase activity"/>
    <property type="evidence" value="ECO:0007669"/>
    <property type="project" value="UniProtKB-KW"/>
</dbReference>
<evidence type="ECO:0000256" key="5">
    <source>
        <dbReference type="SAM" id="Phobius"/>
    </source>
</evidence>
<dbReference type="Pfam" id="PF07732">
    <property type="entry name" value="Cu-oxidase_3"/>
    <property type="match status" value="1"/>
</dbReference>
<dbReference type="InterPro" id="IPR011706">
    <property type="entry name" value="Cu-oxidase_C"/>
</dbReference>
<dbReference type="CDD" id="cd13905">
    <property type="entry name" value="CuRO_3_tcLLC2_insect_like"/>
    <property type="match status" value="1"/>
</dbReference>
<dbReference type="InterPro" id="IPR011707">
    <property type="entry name" value="Cu-oxidase-like_N"/>
</dbReference>
<keyword evidence="5" id="KW-1133">Transmembrane helix</keyword>
<dbReference type="AlphaFoldDB" id="A0AA38M4Q3"/>
<dbReference type="SUPFAM" id="SSF49503">
    <property type="entry name" value="Cupredoxins"/>
    <property type="match status" value="3"/>
</dbReference>
<dbReference type="GO" id="GO:0006826">
    <property type="term" value="P:iron ion transport"/>
    <property type="evidence" value="ECO:0007669"/>
    <property type="project" value="TreeGrafter"/>
</dbReference>
<dbReference type="Gene3D" id="2.60.40.420">
    <property type="entry name" value="Cupredoxins - blue copper proteins"/>
    <property type="match status" value="3"/>
</dbReference>
<feature type="domain" description="Plastocyanin-like" evidence="7">
    <location>
        <begin position="396"/>
        <end position="544"/>
    </location>
</feature>
<feature type="domain" description="Plastocyanin-like" evidence="6">
    <location>
        <begin position="201"/>
        <end position="301"/>
    </location>
</feature>
<keyword evidence="3" id="KW-0560">Oxidoreductase</keyword>
<keyword evidence="2" id="KW-0479">Metal-binding</keyword>
<comment type="similarity">
    <text evidence="1">Belongs to the multicopper oxidase family.</text>
</comment>
<dbReference type="PANTHER" id="PTHR11709:SF394">
    <property type="entry name" value="FI03373P-RELATED"/>
    <property type="match status" value="1"/>
</dbReference>
<keyword evidence="10" id="KW-1185">Reference proteome</keyword>
<evidence type="ECO:0000259" key="8">
    <source>
        <dbReference type="Pfam" id="PF07732"/>
    </source>
</evidence>
<dbReference type="EMBL" id="JALNTZ010000008">
    <property type="protein sequence ID" value="KAJ3643223.1"/>
    <property type="molecule type" value="Genomic_DNA"/>
</dbReference>
<dbReference type="CDD" id="cd13858">
    <property type="entry name" value="CuRO_1_tcLCC2_insect_like"/>
    <property type="match status" value="1"/>
</dbReference>
<organism evidence="9 10">
    <name type="scientific">Zophobas morio</name>
    <dbReference type="NCBI Taxonomy" id="2755281"/>
    <lineage>
        <taxon>Eukaryota</taxon>
        <taxon>Metazoa</taxon>
        <taxon>Ecdysozoa</taxon>
        <taxon>Arthropoda</taxon>
        <taxon>Hexapoda</taxon>
        <taxon>Insecta</taxon>
        <taxon>Pterygota</taxon>
        <taxon>Neoptera</taxon>
        <taxon>Endopterygota</taxon>
        <taxon>Coleoptera</taxon>
        <taxon>Polyphaga</taxon>
        <taxon>Cucujiformia</taxon>
        <taxon>Tenebrionidae</taxon>
        <taxon>Zophobas</taxon>
    </lineage>
</organism>
<dbReference type="GO" id="GO:0005507">
    <property type="term" value="F:copper ion binding"/>
    <property type="evidence" value="ECO:0007669"/>
    <property type="project" value="InterPro"/>
</dbReference>
<dbReference type="Pfam" id="PF00394">
    <property type="entry name" value="Cu-oxidase"/>
    <property type="match status" value="1"/>
</dbReference>
<evidence type="ECO:0000313" key="9">
    <source>
        <dbReference type="EMBL" id="KAJ3643223.1"/>
    </source>
</evidence>
<evidence type="ECO:0000259" key="7">
    <source>
        <dbReference type="Pfam" id="PF07731"/>
    </source>
</evidence>
<feature type="transmembrane region" description="Helical" evidence="5">
    <location>
        <begin position="7"/>
        <end position="28"/>
    </location>
</feature>
<evidence type="ECO:0000259" key="6">
    <source>
        <dbReference type="Pfam" id="PF00394"/>
    </source>
</evidence>
<name>A0AA38M4Q3_9CUCU</name>
<sequence length="570" mass="63427">MSKTQNVILRVTIVLAMIVAVVAVLYFSPLPEGHFESCDRPCHDLDWPMICRMKIHIEAVQTIRSCEDCALNQTPSQDIIVNRQSPGPPIQICQNDILVVDVVNKIPGHTLTVHWRGQPNNEAPYMDGVPLVTQCPIVSYTTFQYKFRATAPGTHVYQAFSDDDRSRGTFGALIIRQSEKNDPLRKHYDVDSKKHVILISEGDDALLINGKAPSDTGAAVEVFTLKRNKRYRFRAAFVGGDGSCPVSLTIDNHPIRIIALDGNPVSPNEATAVVLGKGERVDFVLKSGQGASGYFLRVKSCRGEGLALLSYEDGGKGPESLGAEKDGRSLDTALCESRIGRVCLSDMKGLQRMPEKLRHRDKVVYLSFGSRIVNVNGKFSSRVYGVNNLTFTYPSSPLLTQLDQVSLSTICDELNVPEKCQGKEICECIHVEYIPLGASTEIILINQDETDHEHVFHLHGYRFHLVGFRQFDSAPSTEEMKFLDKKNALFKRNFNNPVVKDTVRVPKNGVVALRFLANNPGFWMLRDEKSKGWTRGMDIVFQVGDSSDLPSTPSDFPTCGNYIGPDFFLM</sequence>
<evidence type="ECO:0000256" key="1">
    <source>
        <dbReference type="ARBA" id="ARBA00010609"/>
    </source>
</evidence>
<dbReference type="InterPro" id="IPR008972">
    <property type="entry name" value="Cupredoxin"/>
</dbReference>
<evidence type="ECO:0000256" key="4">
    <source>
        <dbReference type="ARBA" id="ARBA00023008"/>
    </source>
</evidence>
<dbReference type="InterPro" id="IPR045087">
    <property type="entry name" value="Cu-oxidase_fam"/>
</dbReference>
<dbReference type="Proteomes" id="UP001168821">
    <property type="component" value="Unassembled WGS sequence"/>
</dbReference>
<evidence type="ECO:0000313" key="10">
    <source>
        <dbReference type="Proteomes" id="UP001168821"/>
    </source>
</evidence>
<feature type="domain" description="Plastocyanin-like" evidence="8">
    <location>
        <begin position="73"/>
        <end position="179"/>
    </location>
</feature>
<dbReference type="PANTHER" id="PTHR11709">
    <property type="entry name" value="MULTI-COPPER OXIDASE"/>
    <property type="match status" value="1"/>
</dbReference>
<comment type="caution">
    <text evidence="9">The sequence shown here is derived from an EMBL/GenBank/DDBJ whole genome shotgun (WGS) entry which is preliminary data.</text>
</comment>
<proteinExistence type="inferred from homology"/>
<dbReference type="InterPro" id="IPR001117">
    <property type="entry name" value="Cu-oxidase_2nd"/>
</dbReference>
<protein>
    <submittedName>
        <fullName evidence="9">Uncharacterized protein</fullName>
    </submittedName>
</protein>
<dbReference type="Pfam" id="PF07731">
    <property type="entry name" value="Cu-oxidase_2"/>
    <property type="match status" value="1"/>
</dbReference>
<evidence type="ECO:0000256" key="3">
    <source>
        <dbReference type="ARBA" id="ARBA00023002"/>
    </source>
</evidence>